<dbReference type="AlphaFoldDB" id="A0A124SLF1"/>
<reference evidence="1 2" key="1">
    <citation type="submission" date="2015-11" db="EMBL/GenBank/DDBJ databases">
        <title>Expanding the genomic diversity of Burkholderia species for the development of highly accurate diagnostics.</title>
        <authorList>
            <person name="Sahl J."/>
            <person name="Keim P."/>
            <person name="Wagner D."/>
        </authorList>
    </citation>
    <scope>NUCLEOTIDE SEQUENCE [LARGE SCALE GENOMIC DNA]</scope>
    <source>
        <strain evidence="1 2">MSMB1302</strain>
    </source>
</reference>
<dbReference type="Proteomes" id="UP000069001">
    <property type="component" value="Unassembled WGS sequence"/>
</dbReference>
<dbReference type="RefSeq" id="WP_059732451.1">
    <property type="nucleotide sequence ID" value="NZ_LOYH01000094.1"/>
</dbReference>
<proteinExistence type="predicted"/>
<organism evidence="1 2">
    <name type="scientific">Burkholderia cepacia</name>
    <name type="common">Pseudomonas cepacia</name>
    <dbReference type="NCBI Taxonomy" id="292"/>
    <lineage>
        <taxon>Bacteria</taxon>
        <taxon>Pseudomonadati</taxon>
        <taxon>Pseudomonadota</taxon>
        <taxon>Betaproteobacteria</taxon>
        <taxon>Burkholderiales</taxon>
        <taxon>Burkholderiaceae</taxon>
        <taxon>Burkholderia</taxon>
        <taxon>Burkholderia cepacia complex</taxon>
    </lineage>
</organism>
<sequence>MSKERLRRSLVLYVLTHQQSDYSVLGKQYGVDRNTVAKHANIIEEALIGRRQVKGEFDRAYERVDELLHAAEMIDETRAA</sequence>
<dbReference type="EMBL" id="LOYH01000094">
    <property type="protein sequence ID" value="KVK74264.1"/>
    <property type="molecule type" value="Genomic_DNA"/>
</dbReference>
<name>A0A124SLF1_BURCE</name>
<gene>
    <name evidence="1" type="ORF">WS90_31125</name>
</gene>
<comment type="caution">
    <text evidence="1">The sequence shown here is derived from an EMBL/GenBank/DDBJ whole genome shotgun (WGS) entry which is preliminary data.</text>
</comment>
<protein>
    <submittedName>
        <fullName evidence="1">Uncharacterized protein</fullName>
    </submittedName>
</protein>
<evidence type="ECO:0000313" key="2">
    <source>
        <dbReference type="Proteomes" id="UP000069001"/>
    </source>
</evidence>
<accession>A0A124SLF1</accession>
<evidence type="ECO:0000313" key="1">
    <source>
        <dbReference type="EMBL" id="KVK74264.1"/>
    </source>
</evidence>